<gene>
    <name evidence="9" type="ORF">HBA54_26000</name>
</gene>
<dbReference type="InterPro" id="IPR000515">
    <property type="entry name" value="MetI-like"/>
</dbReference>
<keyword evidence="10" id="KW-1185">Reference proteome</keyword>
<dbReference type="GO" id="GO:0071916">
    <property type="term" value="F:dipeptide transmembrane transporter activity"/>
    <property type="evidence" value="ECO:0007669"/>
    <property type="project" value="TreeGrafter"/>
</dbReference>
<dbReference type="CDD" id="cd06261">
    <property type="entry name" value="TM_PBP2"/>
    <property type="match status" value="1"/>
</dbReference>
<dbReference type="PANTHER" id="PTHR43163:SF6">
    <property type="entry name" value="DIPEPTIDE TRANSPORT SYSTEM PERMEASE PROTEIN DPPB-RELATED"/>
    <property type="match status" value="1"/>
</dbReference>
<feature type="domain" description="ABC transmembrane type-1" evidence="8">
    <location>
        <begin position="84"/>
        <end position="310"/>
    </location>
</feature>
<reference evidence="9" key="1">
    <citation type="submission" date="2020-03" db="EMBL/GenBank/DDBJ databases">
        <title>Genome of Pelagibius litoralis DSM 21314T.</title>
        <authorList>
            <person name="Wang G."/>
        </authorList>
    </citation>
    <scope>NUCLEOTIDE SEQUENCE</scope>
    <source>
        <strain evidence="9">DSM 21314</strain>
    </source>
</reference>
<feature type="transmembrane region" description="Helical" evidence="7">
    <location>
        <begin position="245"/>
        <end position="271"/>
    </location>
</feature>
<name>A0A967KER4_9PROT</name>
<keyword evidence="2 7" id="KW-0813">Transport</keyword>
<proteinExistence type="inferred from homology"/>
<dbReference type="PROSITE" id="PS50928">
    <property type="entry name" value="ABC_TM1"/>
    <property type="match status" value="1"/>
</dbReference>
<dbReference type="SUPFAM" id="SSF161098">
    <property type="entry name" value="MetI-like"/>
    <property type="match status" value="1"/>
</dbReference>
<dbReference type="PANTHER" id="PTHR43163">
    <property type="entry name" value="DIPEPTIDE TRANSPORT SYSTEM PERMEASE PROTEIN DPPB-RELATED"/>
    <property type="match status" value="1"/>
</dbReference>
<keyword evidence="5 7" id="KW-1133">Transmembrane helix</keyword>
<dbReference type="Pfam" id="PF00528">
    <property type="entry name" value="BPD_transp_1"/>
    <property type="match status" value="1"/>
</dbReference>
<evidence type="ECO:0000256" key="1">
    <source>
        <dbReference type="ARBA" id="ARBA00004651"/>
    </source>
</evidence>
<feature type="transmembrane region" description="Helical" evidence="7">
    <location>
        <begin position="291"/>
        <end position="317"/>
    </location>
</feature>
<organism evidence="9 10">
    <name type="scientific">Pelagibius litoralis</name>
    <dbReference type="NCBI Taxonomy" id="374515"/>
    <lineage>
        <taxon>Bacteria</taxon>
        <taxon>Pseudomonadati</taxon>
        <taxon>Pseudomonadota</taxon>
        <taxon>Alphaproteobacteria</taxon>
        <taxon>Rhodospirillales</taxon>
        <taxon>Rhodovibrionaceae</taxon>
        <taxon>Pelagibius</taxon>
    </lineage>
</organism>
<keyword evidence="3" id="KW-1003">Cell membrane</keyword>
<keyword evidence="4 7" id="KW-0812">Transmembrane</keyword>
<evidence type="ECO:0000313" key="10">
    <source>
        <dbReference type="Proteomes" id="UP000761264"/>
    </source>
</evidence>
<comment type="caution">
    <text evidence="9">The sequence shown here is derived from an EMBL/GenBank/DDBJ whole genome shotgun (WGS) entry which is preliminary data.</text>
</comment>
<evidence type="ECO:0000256" key="6">
    <source>
        <dbReference type="ARBA" id="ARBA00023136"/>
    </source>
</evidence>
<dbReference type="EMBL" id="JAAQPH010000031">
    <property type="protein sequence ID" value="NIA72059.1"/>
    <property type="molecule type" value="Genomic_DNA"/>
</dbReference>
<sequence length="325" mass="35216">MVVMLIGLMAIVFAISNIAPGDPARLAAGPDATNEMVEALRIERGLDRPIYVRFGIYLSNLASGDLGTSLLTRRPVLADIARYFPATFELVLFSIGIAIVLGVPLGMLGAVFHNRFADHSIRFVAVSGVALPMFWLGLMLQWYLALKLDLFPLGGRLGIMTPRPEAITGMLTVDTLLAGDFKTFREAIWYMVLPATALSLPALASIIRVNRAEMLETLNKDYILNARAQGIGPFRVVAAYALKNAILPTLAMIGLRFGWMLGGTVLVEGVFDYPGVGLYATKAAVSSDFDPIIAVTLVLGASFMLVNLLIDLTYALLDPRVRSQI</sequence>
<dbReference type="GO" id="GO:0005886">
    <property type="term" value="C:plasma membrane"/>
    <property type="evidence" value="ECO:0007669"/>
    <property type="project" value="UniProtKB-SubCell"/>
</dbReference>
<feature type="transmembrane region" description="Helical" evidence="7">
    <location>
        <begin position="90"/>
        <end position="111"/>
    </location>
</feature>
<feature type="transmembrane region" description="Helical" evidence="7">
    <location>
        <begin position="187"/>
        <end position="207"/>
    </location>
</feature>
<dbReference type="InterPro" id="IPR035906">
    <property type="entry name" value="MetI-like_sf"/>
</dbReference>
<evidence type="ECO:0000256" key="5">
    <source>
        <dbReference type="ARBA" id="ARBA00022989"/>
    </source>
</evidence>
<dbReference type="InterPro" id="IPR045621">
    <property type="entry name" value="BPD_transp_1_N"/>
</dbReference>
<evidence type="ECO:0000256" key="3">
    <source>
        <dbReference type="ARBA" id="ARBA00022475"/>
    </source>
</evidence>
<evidence type="ECO:0000256" key="7">
    <source>
        <dbReference type="RuleBase" id="RU363032"/>
    </source>
</evidence>
<dbReference type="Pfam" id="PF19300">
    <property type="entry name" value="BPD_transp_1_N"/>
    <property type="match status" value="1"/>
</dbReference>
<comment type="subcellular location">
    <subcellularLocation>
        <location evidence="1 7">Cell membrane</location>
        <topology evidence="1 7">Multi-pass membrane protein</topology>
    </subcellularLocation>
</comment>
<dbReference type="Proteomes" id="UP000761264">
    <property type="component" value="Unassembled WGS sequence"/>
</dbReference>
<dbReference type="Gene3D" id="1.10.3720.10">
    <property type="entry name" value="MetI-like"/>
    <property type="match status" value="1"/>
</dbReference>
<protein>
    <submittedName>
        <fullName evidence="9">ABC transporter permease</fullName>
    </submittedName>
</protein>
<feature type="transmembrane region" description="Helical" evidence="7">
    <location>
        <begin position="123"/>
        <end position="144"/>
    </location>
</feature>
<evidence type="ECO:0000256" key="2">
    <source>
        <dbReference type="ARBA" id="ARBA00022448"/>
    </source>
</evidence>
<comment type="similarity">
    <text evidence="7">Belongs to the binding-protein-dependent transport system permease family.</text>
</comment>
<dbReference type="AlphaFoldDB" id="A0A967KER4"/>
<evidence type="ECO:0000259" key="8">
    <source>
        <dbReference type="PROSITE" id="PS50928"/>
    </source>
</evidence>
<evidence type="ECO:0000256" key="4">
    <source>
        <dbReference type="ARBA" id="ARBA00022692"/>
    </source>
</evidence>
<keyword evidence="6 7" id="KW-0472">Membrane</keyword>
<evidence type="ECO:0000313" key="9">
    <source>
        <dbReference type="EMBL" id="NIA72059.1"/>
    </source>
</evidence>
<accession>A0A967KER4</accession>